<feature type="compositionally biased region" description="Low complexity" evidence="1">
    <location>
        <begin position="1485"/>
        <end position="1500"/>
    </location>
</feature>
<feature type="compositionally biased region" description="Basic and acidic residues" evidence="1">
    <location>
        <begin position="262"/>
        <end position="271"/>
    </location>
</feature>
<evidence type="ECO:0000313" key="4">
    <source>
        <dbReference type="Proteomes" id="UP000001058"/>
    </source>
</evidence>
<feature type="transmembrane region" description="Helical" evidence="2">
    <location>
        <begin position="80"/>
        <end position="103"/>
    </location>
</feature>
<feature type="compositionally biased region" description="Basic and acidic residues" evidence="1">
    <location>
        <begin position="280"/>
        <end position="294"/>
    </location>
</feature>
<proteinExistence type="predicted"/>
<feature type="region of interest" description="Disordered" evidence="1">
    <location>
        <begin position="702"/>
        <end position="738"/>
    </location>
</feature>
<feature type="compositionally biased region" description="Polar residues" evidence="1">
    <location>
        <begin position="521"/>
        <end position="533"/>
    </location>
</feature>
<protein>
    <submittedName>
        <fullName evidence="3">Uncharacterized protein</fullName>
    </submittedName>
</protein>
<feature type="region of interest" description="Disordered" evidence="1">
    <location>
        <begin position="262"/>
        <end position="302"/>
    </location>
</feature>
<feature type="transmembrane region" description="Helical" evidence="2">
    <location>
        <begin position="313"/>
        <end position="334"/>
    </location>
</feature>
<feature type="compositionally biased region" description="Gly residues" evidence="1">
    <location>
        <begin position="1300"/>
        <end position="1314"/>
    </location>
</feature>
<feature type="region of interest" description="Disordered" evidence="1">
    <location>
        <begin position="1134"/>
        <end position="1155"/>
    </location>
</feature>
<feature type="region of interest" description="Disordered" evidence="1">
    <location>
        <begin position="1514"/>
        <end position="1590"/>
    </location>
</feature>
<name>D8TYQ0_VOLCA</name>
<feature type="region of interest" description="Disordered" evidence="1">
    <location>
        <begin position="1988"/>
        <end position="2007"/>
    </location>
</feature>
<feature type="region of interest" description="Disordered" evidence="1">
    <location>
        <begin position="967"/>
        <end position="1002"/>
    </location>
</feature>
<feature type="compositionally biased region" description="Polar residues" evidence="1">
    <location>
        <begin position="725"/>
        <end position="736"/>
    </location>
</feature>
<feature type="compositionally biased region" description="Low complexity" evidence="1">
    <location>
        <begin position="1134"/>
        <end position="1146"/>
    </location>
</feature>
<evidence type="ECO:0000313" key="3">
    <source>
        <dbReference type="EMBL" id="EFJ47350.1"/>
    </source>
</evidence>
<feature type="compositionally biased region" description="Low complexity" evidence="1">
    <location>
        <begin position="505"/>
        <end position="519"/>
    </location>
</feature>
<dbReference type="EMBL" id="GL378345">
    <property type="protein sequence ID" value="EFJ47350.1"/>
    <property type="molecule type" value="Genomic_DNA"/>
</dbReference>
<organism evidence="4">
    <name type="scientific">Volvox carteri f. nagariensis</name>
    <dbReference type="NCBI Taxonomy" id="3068"/>
    <lineage>
        <taxon>Eukaryota</taxon>
        <taxon>Viridiplantae</taxon>
        <taxon>Chlorophyta</taxon>
        <taxon>core chlorophytes</taxon>
        <taxon>Chlorophyceae</taxon>
        <taxon>CS clade</taxon>
        <taxon>Chlamydomonadales</taxon>
        <taxon>Volvocaceae</taxon>
        <taxon>Volvox</taxon>
    </lineage>
</organism>
<keyword evidence="2" id="KW-1133">Transmembrane helix</keyword>
<feature type="compositionally biased region" description="Polar residues" evidence="1">
    <location>
        <begin position="578"/>
        <end position="591"/>
    </location>
</feature>
<keyword evidence="2" id="KW-0472">Membrane</keyword>
<dbReference type="GeneID" id="9615706"/>
<keyword evidence="4" id="KW-1185">Reference proteome</keyword>
<dbReference type="RefSeq" id="XP_002951539.1">
    <property type="nucleotide sequence ID" value="XM_002951493.1"/>
</dbReference>
<dbReference type="Proteomes" id="UP000001058">
    <property type="component" value="Unassembled WGS sequence"/>
</dbReference>
<feature type="compositionally biased region" description="Low complexity" evidence="1">
    <location>
        <begin position="1992"/>
        <end position="2007"/>
    </location>
</feature>
<dbReference type="InParanoid" id="D8TYQ0"/>
<keyword evidence="2" id="KW-0812">Transmembrane</keyword>
<feature type="region of interest" description="Disordered" evidence="1">
    <location>
        <begin position="489"/>
        <end position="544"/>
    </location>
</feature>
<reference evidence="3 4" key="1">
    <citation type="journal article" date="2010" name="Science">
        <title>Genomic analysis of organismal complexity in the multicellular green alga Volvox carteri.</title>
        <authorList>
            <person name="Prochnik S.E."/>
            <person name="Umen J."/>
            <person name="Nedelcu A.M."/>
            <person name="Hallmann A."/>
            <person name="Miller S.M."/>
            <person name="Nishii I."/>
            <person name="Ferris P."/>
            <person name="Kuo A."/>
            <person name="Mitros T."/>
            <person name="Fritz-Laylin L.K."/>
            <person name="Hellsten U."/>
            <person name="Chapman J."/>
            <person name="Simakov O."/>
            <person name="Rensing S.A."/>
            <person name="Terry A."/>
            <person name="Pangilinan J."/>
            <person name="Kapitonov V."/>
            <person name="Jurka J."/>
            <person name="Salamov A."/>
            <person name="Shapiro H."/>
            <person name="Schmutz J."/>
            <person name="Grimwood J."/>
            <person name="Lindquist E."/>
            <person name="Lucas S."/>
            <person name="Grigoriev I.V."/>
            <person name="Schmitt R."/>
            <person name="Kirk D."/>
            <person name="Rokhsar D.S."/>
        </authorList>
    </citation>
    <scope>NUCLEOTIDE SEQUENCE [LARGE SCALE GENOMIC DNA]</scope>
    <source>
        <strain evidence="4">f. Nagariensis / Eve</strain>
    </source>
</reference>
<accession>D8TYQ0</accession>
<feature type="compositionally biased region" description="Basic and acidic residues" evidence="1">
    <location>
        <begin position="1384"/>
        <end position="1396"/>
    </location>
</feature>
<evidence type="ECO:0000256" key="2">
    <source>
        <dbReference type="SAM" id="Phobius"/>
    </source>
</evidence>
<gene>
    <name evidence="3" type="ORF">VOLCADRAFT_92138</name>
</gene>
<sequence length="2153" mass="211789">MAALIPIAIHRHPLQDTTEVTAVQAAVLYTWSVAIAAVDFARQAASAAANAIGVDAALTSTTAPPVAAGTTFLTGPLTQLVHRVVALAALHTLLALAGIWLGASRLHRRARAHTGGASGDGGGDGDIELEQSHLLLQGALQLWGKQRHAASAVREGGTGCGQHRLDEGDIAGAAAAAVRRLQRWFVSRSSSGSGRGLVVTGVRRGRKLAAASSRPVEAEGGYAGGGHAGGVCGSGGGGGRMTPPVSAPLAGNCRHQIWEGQARHMQDEQQHEQSSQQQEQQRRLQEGEQWKEGMEEAELPAASARRWSQRPSYFWIVNSVCSWLAGLARAALLVLLAPLAAVPAAGAAAFANAATATGSKATSMLYVDGGIDLQSGEAALTATVVLLAHLIASNLSPWAYGIQSAAAAAAGALLHCRLAPSASLQALVAAYGGLWLAAAALSYHLASSCRKAAASSSQLLYPLRPAAASAVSAAAADADADAVEAVKEQTLASPPLANETSVEASSSRRLVRPPRLGPSFSRVTSTSINNAGDDSSPFITGAGTDFDTDAGSDLIMGSIHLSASPRRSVLGQPAQPRFPTSHSGVTPNPTRVQEALSTRPRLRRTDSVSSQGRVAAGAGVGVGAGTTALTDPQGRFPVAGRAGQPMYGAGTVAAAVPPQQQRLLLPPLAAKRASLDSLPPKPHPAYPVLAGTSEEVTLSHVRRASSERPPSLGRQPVALTPSGAPVSNLQQSQSCGPAQVPFSFARRQSAPDGTAGGGAAAAATTVVAAATPAAAAGFAAGGVVRAGGSVNKVTTANQHAANPATTVWTGAGAPRALHGGGGDIAEPGGTAGPQGAAALQARMLPYAGSLSGVAPGGGAAAAAAAANDHSMLSSVILEADVYDRLLSSASSPFLLNPNSIMRYPSTANTGTIPLPAALASPSSFDWRGTASGAAAAAVAAAVVPTAVTPTVSSFKIPAAHRIVRRGSDAAAAAEEGELQSSETGPRSGGGDGGWARAAPGSRSRLERVTAAAAAIEETMAPPRQVIVLADGRQVYQSDVLAAAASASPHSSSTPLASVERHWAPTAVMGTRDLLHTSMAGSETDALGTGRAAAMGSSLASTTAGAISRHLSYTTRGGGVSGLSGASSAVEPLSSSPASYSPYLQPSGERCDGRQYGDGVGGEVAVRQLSAGAGGRIRQWAAAAQSRSQLQFQLRNAASVGGKATVAAAWPSSMCGGGTAVAGSFSGTAARGGDCASCKSPSYATRGGVTGGVTGGYGTSTSGRISSSYGPASGAGSSGAALTMGGTSGSMSYGTVETGGSLRGGGGGGSRGGGTVSYPRSSLDLGRHLHDTGLIRIGEEEAGLDNDDAYRADSTLFGTCDDGDGGGIDRYPSSIGGYSFCNGSESDRRSSIQERRSNATASGDLQHSRRAAAAVPPSYCSSSVGSGAVGDITGSVPLVTMTTAVAAGQQGLMSRVRPRSGRGISHRQKQQLQAPTLMSGGGGGSAAAVTSASGSSWSAYGTRSSVDVPHAALSAGAAGDGGSSTGPLGSGAIAGVGNGSGRASLAEAHQQHQQQHPRGLADSSAHPSPLENHQTAASATPSNGPLPQLHGMKGMDAAVVTAAAAIATAPRGSGSGSSAAAAAAAVAIGGASVVGSGRYLASGGSYRSSQNNSSLLSFTDVTVGCHVAPPAGTVAGAPAATSSHIRCQSSATAATATDTASGGAIVVTLMRGIVVNTPQNSSGGAVDNDTVSVAPAMAAAVLGTATAAAAAAAITVVSHGSSTTSEGGKGAASLRFLAYPQTLAPMLGSGSTGRGSQAALRALGGAGAVPALGSGAAIRGSNGTAVPSSSGRLGFAAATAAGGAGGGGEPRMPSRPTLPELLASTAAVAAALGNTPGYGGGTAAGPAASPWVSPALSAPLRDVMSASPQFAAAPQLPLPLPPPGQTGAGAASTSNRRGMGRQASFKSYRVILDLFRHDDGGSGGGGGGLSDFSAAAVGRDASCSTGCSHRTAETAGSAGGASAVATPSQPLSQTLGAARRLGMSWFGQILATKRSSIMGVSGGGGGLLASPPPSSQLAPPGQSEHLTNYNGAASCGPGGSGVGEVQALDGRVSAASGGGAAAAAAATTGRSSQQLTRLMDDTARLSPVQGVLRGLRKRFRGGKKSLTSGSGARE</sequence>
<feature type="region of interest" description="Disordered" evidence="1">
    <location>
        <begin position="2042"/>
        <end position="2062"/>
    </location>
</feature>
<dbReference type="KEGG" id="vcn:VOLCADRAFT_92138"/>
<dbReference type="OrthoDB" id="553405at2759"/>
<feature type="compositionally biased region" description="Polar residues" evidence="1">
    <location>
        <begin position="1570"/>
        <end position="1584"/>
    </location>
</feature>
<feature type="region of interest" description="Disordered" evidence="1">
    <location>
        <begin position="566"/>
        <end position="613"/>
    </location>
</feature>
<feature type="compositionally biased region" description="Gly residues" evidence="1">
    <location>
        <begin position="1517"/>
        <end position="1539"/>
    </location>
</feature>
<feature type="region of interest" description="Disordered" evidence="1">
    <location>
        <begin position="1300"/>
        <end position="1322"/>
    </location>
</feature>
<feature type="region of interest" description="Disordered" evidence="1">
    <location>
        <begin position="1381"/>
        <end position="1418"/>
    </location>
</feature>
<feature type="compositionally biased region" description="Basic residues" evidence="1">
    <location>
        <begin position="1455"/>
        <end position="1468"/>
    </location>
</feature>
<evidence type="ECO:0000256" key="1">
    <source>
        <dbReference type="SAM" id="MobiDB-lite"/>
    </source>
</evidence>
<feature type="region of interest" description="Disordered" evidence="1">
    <location>
        <begin position="1449"/>
        <end position="1501"/>
    </location>
</feature>